<dbReference type="Gene3D" id="1.25.40.10">
    <property type="entry name" value="Tetratricopeptide repeat domain"/>
    <property type="match status" value="1"/>
</dbReference>
<dbReference type="SUPFAM" id="SSF57850">
    <property type="entry name" value="RING/U-box"/>
    <property type="match status" value="1"/>
</dbReference>
<dbReference type="SUPFAM" id="SSF144232">
    <property type="entry name" value="HIT/MYND zinc finger-like"/>
    <property type="match status" value="1"/>
</dbReference>
<dbReference type="PROSITE" id="PS51257">
    <property type="entry name" value="PROKAR_LIPOPROTEIN"/>
    <property type="match status" value="1"/>
</dbReference>
<dbReference type="Pfam" id="PF13424">
    <property type="entry name" value="TPR_12"/>
    <property type="match status" value="1"/>
</dbReference>
<protein>
    <submittedName>
        <fullName evidence="10">Uncharacterized protein</fullName>
    </submittedName>
</protein>
<dbReference type="PROSITE" id="PS50293">
    <property type="entry name" value="TPR_REGION"/>
    <property type="match status" value="1"/>
</dbReference>
<dbReference type="PROSITE" id="PS01360">
    <property type="entry name" value="ZF_MYND_1"/>
    <property type="match status" value="1"/>
</dbReference>
<keyword evidence="1" id="KW-0479">Metal-binding</keyword>
<dbReference type="Pfam" id="PF13374">
    <property type="entry name" value="TPR_10"/>
    <property type="match status" value="1"/>
</dbReference>
<evidence type="ECO:0000256" key="3">
    <source>
        <dbReference type="ARBA" id="ARBA00022771"/>
    </source>
</evidence>
<dbReference type="Proteomes" id="UP001162640">
    <property type="component" value="Unassembled WGS sequence"/>
</dbReference>
<evidence type="ECO:0000313" key="10">
    <source>
        <dbReference type="EMBL" id="GMH54016.1"/>
    </source>
</evidence>
<dbReference type="InterPro" id="IPR001841">
    <property type="entry name" value="Znf_RING"/>
</dbReference>
<dbReference type="SMART" id="SM00028">
    <property type="entry name" value="TPR"/>
    <property type="match status" value="3"/>
</dbReference>
<evidence type="ECO:0000256" key="6">
    <source>
        <dbReference type="PROSITE-ProRule" id="PRU00134"/>
    </source>
</evidence>
<dbReference type="Pfam" id="PF13920">
    <property type="entry name" value="zf-C3HC4_3"/>
    <property type="match status" value="1"/>
</dbReference>
<keyword evidence="3 6" id="KW-0863">Zinc-finger</keyword>
<sequence>MKSSQSPSEPAALTNPPSSCAVTGCKVPTTKTCSRCKEIQYCSKEHQTEHWKFHKKLCVAPEKKISAPVPPAPLVHLKGSVNEEEIYKDNCFICLVNVPDAQLHPCGHSMICRVCTQALVTRSEPCPICRKPISSFDVGVYSDSLGTRGLWPTSYKNLRQLASGEGFNEYFRKQFNGNEATFLKWKEFFDVLEIVGGRGCHHNVRVHLETQVLTITRSEHLVKLRALAELCSREFCDDPSLLVVAWRRILEVLELAMPEEKKVRGKKKQQQKKKKNDPRKLEILDACFALGVACGWVEDFEDARRYCKRAKEGYEEQLGRDSEKALKVTIGLIMVTCSSNEEKIEKLRDLVKRCEKAFGEEHVVTLDTLDSLGCMLRGNGEDEEAKEVYERCLAGRIKLLGEDHKLSLDSLNNLGAVYDGLKDYEKALEYYEKALKGSERLLGKNHPNALDTVVNMANIYSGRFHDFVKATEFYERALEGFEAQLGKDHDNTKMRAMNFSNFLKVSRNEERLESLKIAYPWLSDDEAIRLFRESLP</sequence>
<evidence type="ECO:0000256" key="1">
    <source>
        <dbReference type="ARBA" id="ARBA00022723"/>
    </source>
</evidence>
<accession>A0A9W6ZKS1</accession>
<keyword evidence="2" id="KW-0677">Repeat</keyword>
<evidence type="ECO:0000259" key="8">
    <source>
        <dbReference type="PROSITE" id="PS50089"/>
    </source>
</evidence>
<dbReference type="PROSITE" id="PS50089">
    <property type="entry name" value="ZF_RING_2"/>
    <property type="match status" value="1"/>
</dbReference>
<dbReference type="AlphaFoldDB" id="A0A9W6ZKS1"/>
<dbReference type="InterPro" id="IPR002893">
    <property type="entry name" value="Znf_MYND"/>
</dbReference>
<dbReference type="PROSITE" id="PS50005">
    <property type="entry name" value="TPR"/>
    <property type="match status" value="1"/>
</dbReference>
<dbReference type="PANTHER" id="PTHR45641">
    <property type="entry name" value="TETRATRICOPEPTIDE REPEAT PROTEIN (AFU_ORTHOLOGUE AFUA_6G03870)"/>
    <property type="match status" value="1"/>
</dbReference>
<dbReference type="EMBL" id="BLQM01000036">
    <property type="protein sequence ID" value="GMH54016.1"/>
    <property type="molecule type" value="Genomic_DNA"/>
</dbReference>
<dbReference type="InterPro" id="IPR019734">
    <property type="entry name" value="TPR_rpt"/>
</dbReference>
<dbReference type="Gene3D" id="6.10.140.2220">
    <property type="match status" value="1"/>
</dbReference>
<gene>
    <name evidence="10" type="ORF">TL16_g01586</name>
</gene>
<organism evidence="10 11">
    <name type="scientific">Triparma laevis f. inornata</name>
    <dbReference type="NCBI Taxonomy" id="1714386"/>
    <lineage>
        <taxon>Eukaryota</taxon>
        <taxon>Sar</taxon>
        <taxon>Stramenopiles</taxon>
        <taxon>Ochrophyta</taxon>
        <taxon>Bolidophyceae</taxon>
        <taxon>Parmales</taxon>
        <taxon>Triparmaceae</taxon>
        <taxon>Triparma</taxon>
    </lineage>
</organism>
<feature type="repeat" description="TPR" evidence="7">
    <location>
        <begin position="408"/>
        <end position="441"/>
    </location>
</feature>
<dbReference type="SUPFAM" id="SSF48452">
    <property type="entry name" value="TPR-like"/>
    <property type="match status" value="2"/>
</dbReference>
<dbReference type="PANTHER" id="PTHR45641:SF19">
    <property type="entry name" value="NEPHROCYSTIN-3"/>
    <property type="match status" value="1"/>
</dbReference>
<dbReference type="GO" id="GO:0005737">
    <property type="term" value="C:cytoplasm"/>
    <property type="evidence" value="ECO:0007669"/>
    <property type="project" value="UniProtKB-ARBA"/>
</dbReference>
<feature type="domain" description="MYND-type" evidence="9">
    <location>
        <begin position="20"/>
        <end position="58"/>
    </location>
</feature>
<evidence type="ECO:0000256" key="4">
    <source>
        <dbReference type="ARBA" id="ARBA00022803"/>
    </source>
</evidence>
<keyword evidence="4 7" id="KW-0802">TPR repeat</keyword>
<dbReference type="GO" id="GO:0008270">
    <property type="term" value="F:zinc ion binding"/>
    <property type="evidence" value="ECO:0007669"/>
    <property type="project" value="UniProtKB-KW"/>
</dbReference>
<evidence type="ECO:0000313" key="11">
    <source>
        <dbReference type="Proteomes" id="UP001162640"/>
    </source>
</evidence>
<reference evidence="11" key="1">
    <citation type="journal article" date="2023" name="Commun. Biol.">
        <title>Genome analysis of Parmales, the sister group of diatoms, reveals the evolutionary specialization of diatoms from phago-mixotrophs to photoautotrophs.</title>
        <authorList>
            <person name="Ban H."/>
            <person name="Sato S."/>
            <person name="Yoshikawa S."/>
            <person name="Yamada K."/>
            <person name="Nakamura Y."/>
            <person name="Ichinomiya M."/>
            <person name="Sato N."/>
            <person name="Blanc-Mathieu R."/>
            <person name="Endo H."/>
            <person name="Kuwata A."/>
            <person name="Ogata H."/>
        </authorList>
    </citation>
    <scope>NUCLEOTIDE SEQUENCE [LARGE SCALE GENOMIC DNA]</scope>
</reference>
<dbReference type="PROSITE" id="PS50865">
    <property type="entry name" value="ZF_MYND_2"/>
    <property type="match status" value="1"/>
</dbReference>
<keyword evidence="5" id="KW-0862">Zinc</keyword>
<evidence type="ECO:0000259" key="9">
    <source>
        <dbReference type="PROSITE" id="PS50865"/>
    </source>
</evidence>
<evidence type="ECO:0000256" key="2">
    <source>
        <dbReference type="ARBA" id="ARBA00022737"/>
    </source>
</evidence>
<dbReference type="Gene3D" id="3.30.40.10">
    <property type="entry name" value="Zinc/RING finger domain, C3HC4 (zinc finger)"/>
    <property type="match status" value="1"/>
</dbReference>
<dbReference type="Pfam" id="PF01753">
    <property type="entry name" value="zf-MYND"/>
    <property type="match status" value="1"/>
</dbReference>
<name>A0A9W6ZKS1_9STRA</name>
<feature type="domain" description="RING-type" evidence="8">
    <location>
        <begin position="91"/>
        <end position="130"/>
    </location>
</feature>
<comment type="caution">
    <text evidence="10">The sequence shown here is derived from an EMBL/GenBank/DDBJ whole genome shotgun (WGS) entry which is preliminary data.</text>
</comment>
<dbReference type="InterPro" id="IPR013083">
    <property type="entry name" value="Znf_RING/FYVE/PHD"/>
</dbReference>
<evidence type="ECO:0000256" key="5">
    <source>
        <dbReference type="ARBA" id="ARBA00022833"/>
    </source>
</evidence>
<evidence type="ECO:0000256" key="7">
    <source>
        <dbReference type="PROSITE-ProRule" id="PRU00339"/>
    </source>
</evidence>
<dbReference type="InterPro" id="IPR011990">
    <property type="entry name" value="TPR-like_helical_dom_sf"/>
</dbReference>
<proteinExistence type="predicted"/>